<keyword evidence="3" id="KW-1185">Reference proteome</keyword>
<proteinExistence type="predicted"/>
<name>A0A498J8U3_MALDO</name>
<dbReference type="Proteomes" id="UP000290289">
    <property type="component" value="Chromosome 8"/>
</dbReference>
<gene>
    <name evidence="2" type="ORF">DVH24_020150</name>
</gene>
<sequence>MTIPTQVSLLIHTENIMIPNTQYKIHTSTTTTTWGLTLHAGPRDPSSSRGAKGTHPSRGSTCHCMQLLHLNRSSVEIELRLSAFKTFIDLAGNELTSDDFGIVLSLLFFSCSWSGYGLPLQFQGCWVYEQLHCRWVFE</sequence>
<reference evidence="2 3" key="1">
    <citation type="submission" date="2018-10" db="EMBL/GenBank/DDBJ databases">
        <title>A high-quality apple genome assembly.</title>
        <authorList>
            <person name="Hu J."/>
        </authorList>
    </citation>
    <scope>NUCLEOTIDE SEQUENCE [LARGE SCALE GENOMIC DNA]</scope>
    <source>
        <strain evidence="3">cv. HFTH1</strain>
        <tissue evidence="2">Young leaf</tissue>
    </source>
</reference>
<evidence type="ECO:0000256" key="1">
    <source>
        <dbReference type="SAM" id="MobiDB-lite"/>
    </source>
</evidence>
<comment type="caution">
    <text evidence="2">The sequence shown here is derived from an EMBL/GenBank/DDBJ whole genome shotgun (WGS) entry which is preliminary data.</text>
</comment>
<dbReference type="AlphaFoldDB" id="A0A498J8U3"/>
<feature type="region of interest" description="Disordered" evidence="1">
    <location>
        <begin position="40"/>
        <end position="59"/>
    </location>
</feature>
<protein>
    <submittedName>
        <fullName evidence="2">Uncharacterized protein</fullName>
    </submittedName>
</protein>
<evidence type="ECO:0000313" key="3">
    <source>
        <dbReference type="Proteomes" id="UP000290289"/>
    </source>
</evidence>
<evidence type="ECO:0000313" key="2">
    <source>
        <dbReference type="EMBL" id="RXH91127.1"/>
    </source>
</evidence>
<organism evidence="2 3">
    <name type="scientific">Malus domestica</name>
    <name type="common">Apple</name>
    <name type="synonym">Pyrus malus</name>
    <dbReference type="NCBI Taxonomy" id="3750"/>
    <lineage>
        <taxon>Eukaryota</taxon>
        <taxon>Viridiplantae</taxon>
        <taxon>Streptophyta</taxon>
        <taxon>Embryophyta</taxon>
        <taxon>Tracheophyta</taxon>
        <taxon>Spermatophyta</taxon>
        <taxon>Magnoliopsida</taxon>
        <taxon>eudicotyledons</taxon>
        <taxon>Gunneridae</taxon>
        <taxon>Pentapetalae</taxon>
        <taxon>rosids</taxon>
        <taxon>fabids</taxon>
        <taxon>Rosales</taxon>
        <taxon>Rosaceae</taxon>
        <taxon>Amygdaloideae</taxon>
        <taxon>Maleae</taxon>
        <taxon>Malus</taxon>
    </lineage>
</organism>
<accession>A0A498J8U3</accession>
<dbReference type="EMBL" id="RDQH01000334">
    <property type="protein sequence ID" value="RXH91127.1"/>
    <property type="molecule type" value="Genomic_DNA"/>
</dbReference>